<dbReference type="SUPFAM" id="SSF48695">
    <property type="entry name" value="Multiheme cytochromes"/>
    <property type="match status" value="1"/>
</dbReference>
<organism evidence="3 4">
    <name type="scientific">Chthonomonas calidirosea (strain DSM 23976 / ICMP 18418 / T49)</name>
    <dbReference type="NCBI Taxonomy" id="1303518"/>
    <lineage>
        <taxon>Bacteria</taxon>
        <taxon>Bacillati</taxon>
        <taxon>Armatimonadota</taxon>
        <taxon>Chthonomonadia</taxon>
        <taxon>Chthonomonadales</taxon>
        <taxon>Chthonomonadaceae</taxon>
        <taxon>Chthonomonas</taxon>
    </lineage>
</organism>
<proteinExistence type="predicted"/>
<dbReference type="PATRIC" id="fig|1303518.3.peg.214"/>
<keyword evidence="1" id="KW-1133">Transmembrane helix</keyword>
<keyword evidence="1" id="KW-0812">Transmembrane</keyword>
<dbReference type="eggNOG" id="COG3880">
    <property type="taxonomic scope" value="Bacteria"/>
</dbReference>
<dbReference type="InterPro" id="IPR036280">
    <property type="entry name" value="Multihaem_cyt_sf"/>
</dbReference>
<dbReference type="EMBL" id="HF951689">
    <property type="protein sequence ID" value="CCW34051.1"/>
    <property type="molecule type" value="Genomic_DNA"/>
</dbReference>
<dbReference type="Gene3D" id="3.90.10.10">
    <property type="entry name" value="Cytochrome C3"/>
    <property type="match status" value="2"/>
</dbReference>
<sequence>MAQLFHPAANTVARVMVLCAFTGPIVALLVGSAITRSSFNTNVGVPLAQPVPFSHEHHAVELGIDCRYCHTDVERSPNPGLPSSEICMSCHSQIWTDSPLLKPVRDSYRENKPLVWNQVNWVPRFVYFPHDIHVARGISCNNCHGPIQKMMITYKGKAFFMVFCLNCHRQPEKFLAPPQFVWQLYQDIQRYGDRVDPTGKDGLTPREYALAEGKYYENQGADLVEGERLKKEYHIHTVQITNCSVCHH</sequence>
<evidence type="ECO:0000256" key="1">
    <source>
        <dbReference type="SAM" id="Phobius"/>
    </source>
</evidence>
<dbReference type="Pfam" id="PF14522">
    <property type="entry name" value="Cytochrome_C7"/>
    <property type="match status" value="1"/>
</dbReference>
<evidence type="ECO:0000313" key="4">
    <source>
        <dbReference type="Proteomes" id="UP000014227"/>
    </source>
</evidence>
<dbReference type="Proteomes" id="UP000014227">
    <property type="component" value="Chromosome I"/>
</dbReference>
<accession>S0ES91</accession>
<dbReference type="KEGG" id="ccz:CCALI_00214"/>
<dbReference type="RefSeq" id="WP_016481615.1">
    <property type="nucleotide sequence ID" value="NC_021487.1"/>
</dbReference>
<dbReference type="HOGENOM" id="CLU_077373_0_0_0"/>
<name>S0ES91_CHTCT</name>
<reference evidence="4" key="1">
    <citation type="submission" date="2013-03" db="EMBL/GenBank/DDBJ databases">
        <title>Genome sequence of Chthonomonas calidirosea, the first sequenced genome from the Armatimonadetes phylum (formally candidate division OP10).</title>
        <authorList>
            <person name="Lee K.C.Y."/>
            <person name="Morgan X.C."/>
            <person name="Dunfield P.F."/>
            <person name="Tamas I."/>
            <person name="Houghton K.M."/>
            <person name="Vyssotski M."/>
            <person name="Ryan J.L.J."/>
            <person name="Lagutin K."/>
            <person name="McDonald I.R."/>
            <person name="Stott M.B."/>
        </authorList>
    </citation>
    <scope>NUCLEOTIDE SEQUENCE [LARGE SCALE GENOMIC DNA]</scope>
    <source>
        <strain evidence="4">DSM 23976 / ICMP 18418 / T49</strain>
    </source>
</reference>
<dbReference type="AlphaFoldDB" id="S0ES91"/>
<dbReference type="InParanoid" id="S0ES91"/>
<feature type="transmembrane region" description="Helical" evidence="1">
    <location>
        <begin position="12"/>
        <end position="34"/>
    </location>
</feature>
<dbReference type="PANTHER" id="PTHR39425">
    <property type="entry name" value="LIPOPROTEIN CYTOCHROME C"/>
    <property type="match status" value="1"/>
</dbReference>
<gene>
    <name evidence="3" type="ORF">CCALI_00214</name>
</gene>
<keyword evidence="1" id="KW-0472">Membrane</keyword>
<dbReference type="STRING" id="454171.CP488_00943"/>
<keyword evidence="4" id="KW-1185">Reference proteome</keyword>
<evidence type="ECO:0000259" key="2">
    <source>
        <dbReference type="Pfam" id="PF14522"/>
    </source>
</evidence>
<dbReference type="OrthoDB" id="9814800at2"/>
<dbReference type="InterPro" id="IPR029467">
    <property type="entry name" value="Cyt_c7-like"/>
</dbReference>
<evidence type="ECO:0000313" key="3">
    <source>
        <dbReference type="EMBL" id="CCW34051.1"/>
    </source>
</evidence>
<dbReference type="PANTHER" id="PTHR39425:SF1">
    <property type="entry name" value="CYTOCHROME C7-LIKE DOMAIN-CONTAINING PROTEIN"/>
    <property type="match status" value="1"/>
</dbReference>
<protein>
    <submittedName>
        <fullName evidence="3">Quinol:cytochrome c oxidoreductase pentaheme cytochrome subunit</fullName>
    </submittedName>
</protein>
<dbReference type="CDD" id="cd08168">
    <property type="entry name" value="Cytochrom_C3"/>
    <property type="match status" value="1"/>
</dbReference>
<feature type="domain" description="Cytochrome c7-like" evidence="2">
    <location>
        <begin position="126"/>
        <end position="174"/>
    </location>
</feature>